<dbReference type="EMBL" id="JAHRIQ010049241">
    <property type="protein sequence ID" value="MEQ2237574.1"/>
    <property type="molecule type" value="Genomic_DNA"/>
</dbReference>
<keyword evidence="6" id="KW-0325">Glycoprotein</keyword>
<dbReference type="PROSITE" id="PS50835">
    <property type="entry name" value="IG_LIKE"/>
    <property type="match status" value="1"/>
</dbReference>
<name>A0ABV0TXC6_9TELE</name>
<feature type="region of interest" description="Disordered" evidence="7">
    <location>
        <begin position="276"/>
        <end position="326"/>
    </location>
</feature>
<accession>A0ABV0TXC6</accession>
<evidence type="ECO:0000259" key="9">
    <source>
        <dbReference type="PROSITE" id="PS50835"/>
    </source>
</evidence>
<dbReference type="Proteomes" id="UP001482620">
    <property type="component" value="Unassembled WGS sequence"/>
</dbReference>
<keyword evidence="11" id="KW-1185">Reference proteome</keyword>
<feature type="region of interest" description="Disordered" evidence="7">
    <location>
        <begin position="148"/>
        <end position="194"/>
    </location>
</feature>
<keyword evidence="2" id="KW-0732">Signal</keyword>
<evidence type="ECO:0000313" key="10">
    <source>
        <dbReference type="EMBL" id="MEQ2237574.1"/>
    </source>
</evidence>
<keyword evidence="8" id="KW-1133">Transmembrane helix</keyword>
<dbReference type="InterPro" id="IPR013783">
    <property type="entry name" value="Ig-like_fold"/>
</dbReference>
<feature type="non-terminal residue" evidence="10">
    <location>
        <position position="1"/>
    </location>
</feature>
<keyword evidence="3" id="KW-0677">Repeat</keyword>
<keyword evidence="5" id="KW-1015">Disulfide bond</keyword>
<evidence type="ECO:0000256" key="7">
    <source>
        <dbReference type="SAM" id="MobiDB-lite"/>
    </source>
</evidence>
<dbReference type="InterPro" id="IPR051427">
    <property type="entry name" value="Nectin/Nectin-like"/>
</dbReference>
<keyword evidence="4 8" id="KW-0472">Membrane</keyword>
<dbReference type="Gene3D" id="2.60.40.10">
    <property type="entry name" value="Immunoglobulins"/>
    <property type="match status" value="1"/>
</dbReference>
<reference evidence="10 11" key="1">
    <citation type="submission" date="2021-06" db="EMBL/GenBank/DDBJ databases">
        <authorList>
            <person name="Palmer J.M."/>
        </authorList>
    </citation>
    <scope>NUCLEOTIDE SEQUENCE [LARGE SCALE GENOMIC DNA]</scope>
    <source>
        <strain evidence="11">if_2019</strain>
        <tissue evidence="10">Muscle</tissue>
    </source>
</reference>
<evidence type="ECO:0000256" key="8">
    <source>
        <dbReference type="SAM" id="Phobius"/>
    </source>
</evidence>
<sequence length="326" mass="35760">LGGVLPRGAVPHTDGRLVFERPLNSSDAGTYQCAVKNTEGEAKAKVQITLGESSDPGENPHNMMMVLVGAVGGGVLIIMLIVVIILICHHRRKNKKLKKELTLKKEEINTLSRQASFRRVNSVSIDAREIEESIPLRVEGTLRNSLSSLGEQARCRDSRSTVSGGRGGPAYDSLGRPSICNTSRRGRDRNIDRDDETRLRVEQYVRNNSMSLQDTRLLPPLTQTSFPVARSTDVIRQMNGNAVIQTHGGSHPGSAIKSYQHPPVSCTYPHVTYDEDEIDEGLGGPASQEHPDDQDSEASSSNFSKNRISPQSHNPHTSYVHKAQIV</sequence>
<evidence type="ECO:0000256" key="5">
    <source>
        <dbReference type="ARBA" id="ARBA00023157"/>
    </source>
</evidence>
<evidence type="ECO:0000256" key="3">
    <source>
        <dbReference type="ARBA" id="ARBA00022737"/>
    </source>
</evidence>
<feature type="transmembrane region" description="Helical" evidence="8">
    <location>
        <begin position="63"/>
        <end position="88"/>
    </location>
</feature>
<feature type="compositionally biased region" description="Polar residues" evidence="7">
    <location>
        <begin position="297"/>
        <end position="317"/>
    </location>
</feature>
<protein>
    <recommendedName>
        <fullName evidence="9">Ig-like domain-containing protein</fullName>
    </recommendedName>
</protein>
<keyword evidence="8" id="KW-0812">Transmembrane</keyword>
<gene>
    <name evidence="10" type="ORF">ILYODFUR_024463</name>
</gene>
<comment type="caution">
    <text evidence="10">The sequence shown here is derived from an EMBL/GenBank/DDBJ whole genome shotgun (WGS) entry which is preliminary data.</text>
</comment>
<evidence type="ECO:0000256" key="1">
    <source>
        <dbReference type="ARBA" id="ARBA00004370"/>
    </source>
</evidence>
<evidence type="ECO:0000256" key="6">
    <source>
        <dbReference type="ARBA" id="ARBA00023180"/>
    </source>
</evidence>
<dbReference type="InterPro" id="IPR007110">
    <property type="entry name" value="Ig-like_dom"/>
</dbReference>
<evidence type="ECO:0000256" key="4">
    <source>
        <dbReference type="ARBA" id="ARBA00023136"/>
    </source>
</evidence>
<comment type="subcellular location">
    <subcellularLocation>
        <location evidence="1">Membrane</location>
    </subcellularLocation>
</comment>
<organism evidence="10 11">
    <name type="scientific">Ilyodon furcidens</name>
    <name type="common">goldbreast splitfin</name>
    <dbReference type="NCBI Taxonomy" id="33524"/>
    <lineage>
        <taxon>Eukaryota</taxon>
        <taxon>Metazoa</taxon>
        <taxon>Chordata</taxon>
        <taxon>Craniata</taxon>
        <taxon>Vertebrata</taxon>
        <taxon>Euteleostomi</taxon>
        <taxon>Actinopterygii</taxon>
        <taxon>Neopterygii</taxon>
        <taxon>Teleostei</taxon>
        <taxon>Neoteleostei</taxon>
        <taxon>Acanthomorphata</taxon>
        <taxon>Ovalentaria</taxon>
        <taxon>Atherinomorphae</taxon>
        <taxon>Cyprinodontiformes</taxon>
        <taxon>Goodeidae</taxon>
        <taxon>Ilyodon</taxon>
    </lineage>
</organism>
<evidence type="ECO:0000256" key="2">
    <source>
        <dbReference type="ARBA" id="ARBA00022729"/>
    </source>
</evidence>
<dbReference type="PANTHER" id="PTHR23277">
    <property type="entry name" value="NECTIN-RELATED"/>
    <property type="match status" value="1"/>
</dbReference>
<proteinExistence type="predicted"/>
<evidence type="ECO:0000313" key="11">
    <source>
        <dbReference type="Proteomes" id="UP001482620"/>
    </source>
</evidence>
<dbReference type="PANTHER" id="PTHR23277:SF11">
    <property type="entry name" value="NECTIN-4"/>
    <property type="match status" value="1"/>
</dbReference>
<feature type="domain" description="Ig-like" evidence="9">
    <location>
        <begin position="1"/>
        <end position="49"/>
    </location>
</feature>